<evidence type="ECO:0000256" key="3">
    <source>
        <dbReference type="ARBA" id="ARBA00022989"/>
    </source>
</evidence>
<comment type="similarity">
    <text evidence="1">Belongs to the TMEM53 family.</text>
</comment>
<keyword evidence="2" id="KW-0812">Transmembrane</keyword>
<dbReference type="AlphaFoldDB" id="A0A8J9TL26"/>
<accession>A0A8J9TL26</accession>
<keyword evidence="3" id="KW-1133">Transmembrane helix</keyword>
<evidence type="ECO:0000313" key="7">
    <source>
        <dbReference type="EMBL" id="CAG9290657.1"/>
    </source>
</evidence>
<dbReference type="Pfam" id="PF05705">
    <property type="entry name" value="DUF829"/>
    <property type="match status" value="1"/>
</dbReference>
<sequence>MVGAQRLQKHSHAVWTDFSSSQPQAIAIVLGHLGVSDHTLHRYAKWYVNRSSSVVAASSPPHIFARNGSLRDTTEQILAQTVRALHQAESNSQAPRNLPPIVVHLFSNGGAFLLQDFEKLLLEKSNSDSERATRKRVRQQLALGYQIFDSCPCYLRVWGDNMYWKDSFPHPQLSRWVRMIYARMSMAFLSTWFRITTSFPIRTLPAAFWSAMKTSRACPYAIYVYSTRDMLSDASAVDRLIQYRRQQSGGKIRCDVHRYDDSNHCRIDKDHPKEYGQMIDKALEAAVQRATCSQLDHG</sequence>
<dbReference type="InterPro" id="IPR029058">
    <property type="entry name" value="AB_hydrolase_fold"/>
</dbReference>
<evidence type="ECO:0000256" key="1">
    <source>
        <dbReference type="ARBA" id="ARBA00007387"/>
    </source>
</evidence>
<proteinExistence type="inferred from homology"/>
<evidence type="ECO:0000256" key="4">
    <source>
        <dbReference type="ARBA" id="ARBA00023136"/>
    </source>
</evidence>
<dbReference type="InterPro" id="IPR008547">
    <property type="entry name" value="DUF829_TMEM53"/>
</dbReference>
<reference evidence="7" key="1">
    <citation type="submission" date="2022-02" db="EMBL/GenBank/DDBJ databases">
        <authorList>
            <person name="Giguere J D."/>
        </authorList>
    </citation>
    <scope>NUCLEOTIDE SEQUENCE</scope>
    <source>
        <strain evidence="7">CCAP 1055/1</strain>
    </source>
</reference>
<comment type="subcellular location">
    <subcellularLocation>
        <location evidence="6">Nucleus outer membrane</location>
        <topology evidence="6">Single-pass membrane protein</topology>
    </subcellularLocation>
</comment>
<dbReference type="GO" id="GO:0005640">
    <property type="term" value="C:nuclear outer membrane"/>
    <property type="evidence" value="ECO:0007669"/>
    <property type="project" value="UniProtKB-SubCell"/>
</dbReference>
<keyword evidence="4" id="KW-0472">Membrane</keyword>
<gene>
    <name evidence="7" type="ORF">PTTT1_LOCUS45500</name>
</gene>
<protein>
    <submittedName>
        <fullName evidence="7">Uncharacterized protein</fullName>
    </submittedName>
</protein>
<dbReference type="Proteomes" id="UP000836788">
    <property type="component" value="Chromosome 5"/>
</dbReference>
<evidence type="ECO:0000256" key="5">
    <source>
        <dbReference type="ARBA" id="ARBA00023242"/>
    </source>
</evidence>
<dbReference type="EMBL" id="OU594946">
    <property type="protein sequence ID" value="CAG9290657.1"/>
    <property type="molecule type" value="Genomic_DNA"/>
</dbReference>
<name>A0A8J9TL26_PHATR</name>
<evidence type="ECO:0000256" key="2">
    <source>
        <dbReference type="ARBA" id="ARBA00022692"/>
    </source>
</evidence>
<dbReference type="SUPFAM" id="SSF53474">
    <property type="entry name" value="alpha/beta-Hydrolases"/>
    <property type="match status" value="1"/>
</dbReference>
<evidence type="ECO:0000256" key="6">
    <source>
        <dbReference type="ARBA" id="ARBA00034303"/>
    </source>
</evidence>
<organism evidence="7">
    <name type="scientific">Phaeodactylum tricornutum</name>
    <name type="common">Diatom</name>
    <dbReference type="NCBI Taxonomy" id="2850"/>
    <lineage>
        <taxon>Eukaryota</taxon>
        <taxon>Sar</taxon>
        <taxon>Stramenopiles</taxon>
        <taxon>Ochrophyta</taxon>
        <taxon>Bacillariophyta</taxon>
        <taxon>Bacillariophyceae</taxon>
        <taxon>Bacillariophycidae</taxon>
        <taxon>Naviculales</taxon>
        <taxon>Phaeodactylaceae</taxon>
        <taxon>Phaeodactylum</taxon>
    </lineage>
</organism>
<dbReference type="PANTHER" id="PTHR12265:SF30">
    <property type="entry name" value="TRANSMEMBRANE PROTEIN 53"/>
    <property type="match status" value="1"/>
</dbReference>
<dbReference type="PANTHER" id="PTHR12265">
    <property type="entry name" value="TRANSMEMBRANE PROTEIN 53"/>
    <property type="match status" value="1"/>
</dbReference>
<keyword evidence="5" id="KW-0539">Nucleus</keyword>